<evidence type="ECO:0000313" key="3">
    <source>
        <dbReference type="EMBL" id="SHH58831.1"/>
    </source>
</evidence>
<dbReference type="PANTHER" id="PTHR37423:SF2">
    <property type="entry name" value="MEMBRANE-BOUND LYTIC MUREIN TRANSGLYCOSYLASE C"/>
    <property type="match status" value="1"/>
</dbReference>
<evidence type="ECO:0000256" key="1">
    <source>
        <dbReference type="ARBA" id="ARBA00007734"/>
    </source>
</evidence>
<keyword evidence="4" id="KW-1185">Reference proteome</keyword>
<dbReference type="GO" id="GO:0008933">
    <property type="term" value="F:peptidoglycan lytic transglycosylase activity"/>
    <property type="evidence" value="ECO:0007669"/>
    <property type="project" value="InterPro"/>
</dbReference>
<dbReference type="EMBL" id="FQXV01000001">
    <property type="protein sequence ID" value="SHH58831.1"/>
    <property type="molecule type" value="Genomic_DNA"/>
</dbReference>
<protein>
    <submittedName>
        <fullName evidence="3">Transglycosylase SLT domain-containing protein</fullName>
    </submittedName>
</protein>
<dbReference type="InterPro" id="IPR000189">
    <property type="entry name" value="Transglyc_AS"/>
</dbReference>
<organism evidence="3 4">
    <name type="scientific">Sporobacter termitidis DSM 10068</name>
    <dbReference type="NCBI Taxonomy" id="1123282"/>
    <lineage>
        <taxon>Bacteria</taxon>
        <taxon>Bacillati</taxon>
        <taxon>Bacillota</taxon>
        <taxon>Clostridia</taxon>
        <taxon>Eubacteriales</taxon>
        <taxon>Oscillospiraceae</taxon>
        <taxon>Sporobacter</taxon>
    </lineage>
</organism>
<dbReference type="InterPro" id="IPR023346">
    <property type="entry name" value="Lysozyme-like_dom_sf"/>
</dbReference>
<gene>
    <name evidence="3" type="ORF">SAMN02745823_00387</name>
</gene>
<dbReference type="PROSITE" id="PS00922">
    <property type="entry name" value="TRANSGLYCOSYLASE"/>
    <property type="match status" value="1"/>
</dbReference>
<dbReference type="Pfam" id="PF01464">
    <property type="entry name" value="SLT"/>
    <property type="match status" value="1"/>
</dbReference>
<dbReference type="OrthoDB" id="9815002at2"/>
<dbReference type="GO" id="GO:0016020">
    <property type="term" value="C:membrane"/>
    <property type="evidence" value="ECO:0007669"/>
    <property type="project" value="InterPro"/>
</dbReference>
<dbReference type="InterPro" id="IPR008258">
    <property type="entry name" value="Transglycosylase_SLT_dom_1"/>
</dbReference>
<accession>A0A1M5U7F9</accession>
<dbReference type="PANTHER" id="PTHR37423">
    <property type="entry name" value="SOLUBLE LYTIC MUREIN TRANSGLYCOSYLASE-RELATED"/>
    <property type="match status" value="1"/>
</dbReference>
<dbReference type="SUPFAM" id="SSF53955">
    <property type="entry name" value="Lysozyme-like"/>
    <property type="match status" value="1"/>
</dbReference>
<evidence type="ECO:0000259" key="2">
    <source>
        <dbReference type="Pfam" id="PF01464"/>
    </source>
</evidence>
<dbReference type="CDD" id="cd00254">
    <property type="entry name" value="LT-like"/>
    <property type="match status" value="1"/>
</dbReference>
<name>A0A1M5U7F9_9FIRM</name>
<sequence>MSLNISGLGQNGGVPSVKSTGAGVSADFSGILQKSSEKYGVDLDALFNSASEKYGVPVNLLKAVAKAESGFNPKATSPAGAMGIMQLMPGTATGLGVTDAYDPAQNIMGGAKYLSQLLSRFGGDTTLAVAAYNAGPGAVSKYGGVPPYNETQSYVRRVMGYLGQDITAGTVPVTSASPALSQLSGLAGNDNLGAILEGTLLSGGFGSGDMTGLLSAINGSDPKDITNALMASVYQLQLQMLQGGDDDDNSVIV</sequence>
<comment type="similarity">
    <text evidence="1">Belongs to the transglycosylase Slt family.</text>
</comment>
<dbReference type="Gene3D" id="1.10.530.10">
    <property type="match status" value="1"/>
</dbReference>
<reference evidence="3 4" key="1">
    <citation type="submission" date="2016-11" db="EMBL/GenBank/DDBJ databases">
        <authorList>
            <person name="Jaros S."/>
            <person name="Januszkiewicz K."/>
            <person name="Wedrychowicz H."/>
        </authorList>
    </citation>
    <scope>NUCLEOTIDE SEQUENCE [LARGE SCALE GENOMIC DNA]</scope>
    <source>
        <strain evidence="3 4">DSM 10068</strain>
    </source>
</reference>
<dbReference type="STRING" id="1123282.SAMN02745823_00387"/>
<dbReference type="AlphaFoldDB" id="A0A1M5U7F9"/>
<evidence type="ECO:0000313" key="4">
    <source>
        <dbReference type="Proteomes" id="UP000183995"/>
    </source>
</evidence>
<proteinExistence type="inferred from homology"/>
<dbReference type="RefSeq" id="WP_073075943.1">
    <property type="nucleotide sequence ID" value="NZ_FQXV01000001.1"/>
</dbReference>
<dbReference type="GO" id="GO:0000270">
    <property type="term" value="P:peptidoglycan metabolic process"/>
    <property type="evidence" value="ECO:0007669"/>
    <property type="project" value="InterPro"/>
</dbReference>
<feature type="domain" description="Transglycosylase SLT" evidence="2">
    <location>
        <begin position="46"/>
        <end position="144"/>
    </location>
</feature>
<dbReference type="Proteomes" id="UP000183995">
    <property type="component" value="Unassembled WGS sequence"/>
</dbReference>